<keyword evidence="5 6" id="KW-0411">Iron-sulfur</keyword>
<feature type="binding site" evidence="6">
    <location>
        <position position="42"/>
    </location>
    <ligand>
        <name>[4Fe-4S] cluster</name>
        <dbReference type="ChEBI" id="CHEBI:49883"/>
        <label>1</label>
    </ligand>
</feature>
<feature type="domain" description="4Fe-4S ferredoxin-type" evidence="7">
    <location>
        <begin position="131"/>
        <end position="160"/>
    </location>
</feature>
<comment type="similarity">
    <text evidence="6">Belongs to the NapF family.</text>
</comment>
<dbReference type="Gene3D" id="3.30.70.20">
    <property type="match status" value="2"/>
</dbReference>
<feature type="binding site" evidence="6">
    <location>
        <position position="68"/>
    </location>
    <ligand>
        <name>[4Fe-4S] cluster</name>
        <dbReference type="ChEBI" id="CHEBI:49883"/>
        <label>2</label>
    </ligand>
</feature>
<comment type="cofactor">
    <cofactor evidence="6">
        <name>[4Fe-4S] cluster</name>
        <dbReference type="ChEBI" id="CHEBI:49883"/>
    </cofactor>
</comment>
<evidence type="ECO:0000313" key="8">
    <source>
        <dbReference type="EMBL" id="QRH00501.1"/>
    </source>
</evidence>
<feature type="binding site" evidence="6">
    <location>
        <position position="74"/>
    </location>
    <ligand>
        <name>[4Fe-4S] cluster</name>
        <dbReference type="ChEBI" id="CHEBI:49883"/>
        <label>2</label>
    </ligand>
</feature>
<dbReference type="CDD" id="cd10564">
    <property type="entry name" value="NapF_like"/>
    <property type="match status" value="1"/>
</dbReference>
<keyword evidence="9" id="KW-1185">Reference proteome</keyword>
<feature type="binding site" evidence="6">
    <location>
        <position position="150"/>
    </location>
    <ligand>
        <name>[4Fe-4S] cluster</name>
        <dbReference type="ChEBI" id="CHEBI:49883"/>
        <label>3</label>
    </ligand>
</feature>
<dbReference type="PROSITE" id="PS00198">
    <property type="entry name" value="4FE4S_FER_1"/>
    <property type="match status" value="1"/>
</dbReference>
<dbReference type="PROSITE" id="PS51379">
    <property type="entry name" value="4FE4S_FER_2"/>
    <property type="match status" value="3"/>
</dbReference>
<evidence type="ECO:0000256" key="6">
    <source>
        <dbReference type="HAMAP-Rule" id="MF_02201"/>
    </source>
</evidence>
<dbReference type="Pfam" id="PF12838">
    <property type="entry name" value="Fer4_7"/>
    <property type="match status" value="2"/>
</dbReference>
<name>A0ABX7FZQ5_9GAMM</name>
<keyword evidence="4 6" id="KW-0408">Iron</keyword>
<keyword evidence="3 6" id="KW-0677">Repeat</keyword>
<feature type="binding site" evidence="6">
    <location>
        <position position="71"/>
    </location>
    <ligand>
        <name>[4Fe-4S] cluster</name>
        <dbReference type="ChEBI" id="CHEBI:49883"/>
        <label>2</label>
    </ligand>
</feature>
<feature type="binding site" evidence="6">
    <location>
        <position position="140"/>
    </location>
    <ligand>
        <name>[4Fe-4S] cluster</name>
        <dbReference type="ChEBI" id="CHEBI:49883"/>
        <label>3</label>
    </ligand>
</feature>
<feature type="domain" description="4Fe-4S ferredoxin-type" evidence="7">
    <location>
        <begin position="59"/>
        <end position="88"/>
    </location>
</feature>
<protein>
    <recommendedName>
        <fullName evidence="6">Ferredoxin-type protein NapF</fullName>
    </recommendedName>
</protein>
<gene>
    <name evidence="6 8" type="primary">napF</name>
    <name evidence="8" type="ORF">JQC75_11455</name>
</gene>
<dbReference type="NCBIfam" id="TIGR00402">
    <property type="entry name" value="napF"/>
    <property type="match status" value="1"/>
</dbReference>
<keyword evidence="2 6" id="KW-0479">Metal-binding</keyword>
<dbReference type="InterPro" id="IPR050572">
    <property type="entry name" value="Fe-S_Ferredoxin"/>
</dbReference>
<feature type="binding site" evidence="6">
    <location>
        <position position="39"/>
    </location>
    <ligand>
        <name>[4Fe-4S] cluster</name>
        <dbReference type="ChEBI" id="CHEBI:49883"/>
        <label>1</label>
    </ligand>
</feature>
<keyword evidence="6" id="KW-0963">Cytoplasm</keyword>
<dbReference type="InterPro" id="IPR004496">
    <property type="entry name" value="NapF"/>
</dbReference>
<proteinExistence type="inferred from homology"/>
<feature type="domain" description="4Fe-4S ferredoxin-type" evidence="7">
    <location>
        <begin position="26"/>
        <end position="56"/>
    </location>
</feature>
<dbReference type="HAMAP" id="MF_02201">
    <property type="entry name" value="NapF"/>
    <property type="match status" value="1"/>
</dbReference>
<dbReference type="PANTHER" id="PTHR43687">
    <property type="entry name" value="ADENYLYLSULFATE REDUCTASE, BETA SUBUNIT"/>
    <property type="match status" value="1"/>
</dbReference>
<organism evidence="8 9">
    <name type="scientific">Shewanella litorisediminis</name>
    <dbReference type="NCBI Taxonomy" id="1173586"/>
    <lineage>
        <taxon>Bacteria</taxon>
        <taxon>Pseudomonadati</taxon>
        <taxon>Pseudomonadota</taxon>
        <taxon>Gammaproteobacteria</taxon>
        <taxon>Alteromonadales</taxon>
        <taxon>Shewanellaceae</taxon>
        <taxon>Shewanella</taxon>
    </lineage>
</organism>
<keyword evidence="1 6" id="KW-0004">4Fe-4S</keyword>
<evidence type="ECO:0000313" key="9">
    <source>
        <dbReference type="Proteomes" id="UP000596252"/>
    </source>
</evidence>
<evidence type="ECO:0000256" key="2">
    <source>
        <dbReference type="ARBA" id="ARBA00022723"/>
    </source>
</evidence>
<feature type="binding site" evidence="6">
    <location>
        <position position="78"/>
    </location>
    <ligand>
        <name>[4Fe-4S] cluster</name>
        <dbReference type="ChEBI" id="CHEBI:49883"/>
        <label>2</label>
    </ligand>
</feature>
<dbReference type="InterPro" id="IPR017896">
    <property type="entry name" value="4Fe4S_Fe-S-bd"/>
</dbReference>
<comment type="subunit">
    <text evidence="6">Interacts with the cytoplasmic NapA precursor.</text>
</comment>
<feature type="binding site" evidence="6">
    <location>
        <position position="46"/>
    </location>
    <ligand>
        <name>[4Fe-4S] cluster</name>
        <dbReference type="ChEBI" id="CHEBI:49883"/>
        <label>1</label>
    </ligand>
</feature>
<evidence type="ECO:0000259" key="7">
    <source>
        <dbReference type="PROSITE" id="PS51379"/>
    </source>
</evidence>
<dbReference type="PANTHER" id="PTHR43687:SF1">
    <property type="entry name" value="FERREDOXIN III"/>
    <property type="match status" value="1"/>
</dbReference>
<feature type="binding site" evidence="6">
    <location>
        <position position="36"/>
    </location>
    <ligand>
        <name>[4Fe-4S] cluster</name>
        <dbReference type="ChEBI" id="CHEBI:49883"/>
        <label>1</label>
    </ligand>
</feature>
<reference evidence="8 9" key="1">
    <citation type="journal article" date="2012" name="Antonie Van Leeuwenhoek">
        <title>Shewanella litorisediminis sp. nov., a gammaproteobacterium isolated from a tidal flat sediment.</title>
        <authorList>
            <person name="Lee M.H."/>
            <person name="Yoon J.H."/>
        </authorList>
    </citation>
    <scope>NUCLEOTIDE SEQUENCE [LARGE SCALE GENOMIC DNA]</scope>
    <source>
        <strain evidence="8 9">SMK1-12</strain>
    </source>
</reference>
<evidence type="ECO:0000256" key="1">
    <source>
        <dbReference type="ARBA" id="ARBA00022485"/>
    </source>
</evidence>
<feature type="binding site" evidence="6">
    <location>
        <position position="143"/>
    </location>
    <ligand>
        <name>[4Fe-4S] cluster</name>
        <dbReference type="ChEBI" id="CHEBI:49883"/>
        <label>3</label>
    </ligand>
</feature>
<evidence type="ECO:0000256" key="3">
    <source>
        <dbReference type="ARBA" id="ARBA00022737"/>
    </source>
</evidence>
<dbReference type="EMBL" id="CP069213">
    <property type="protein sequence ID" value="QRH00501.1"/>
    <property type="molecule type" value="Genomic_DNA"/>
</dbReference>
<dbReference type="SUPFAM" id="SSF54862">
    <property type="entry name" value="4Fe-4S ferredoxins"/>
    <property type="match status" value="1"/>
</dbReference>
<accession>A0ABX7FZQ5</accession>
<dbReference type="InterPro" id="IPR017900">
    <property type="entry name" value="4Fe4S_Fe_S_CS"/>
</dbReference>
<sequence>MKENINLSRRRLFSRRKDNALRPPFVRDDIEFTDLCSRCGDCMTVCETKIIVKGEAGFPEVRFDNAECTFCGECAKVCPEPIFTLDKSPAWTLKASINDTCLAHRGIWCQSCKDACDASAIRFTPTLGHAPTPELLLDACTGCGACVAPCPVDAIVIIKPETSPQQG</sequence>
<comment type="subcellular location">
    <subcellularLocation>
        <location evidence="6">Cytoplasm</location>
    </subcellularLocation>
</comment>
<dbReference type="RefSeq" id="WP_203324224.1">
    <property type="nucleotide sequence ID" value="NZ_CP069213.1"/>
</dbReference>
<evidence type="ECO:0000256" key="5">
    <source>
        <dbReference type="ARBA" id="ARBA00023014"/>
    </source>
</evidence>
<comment type="function">
    <text evidence="6">Could be involved in the maturation of NapA, the catalytic subunit of the periplasmic nitrate reductase, before its export into the periplasm.</text>
</comment>
<evidence type="ECO:0000256" key="4">
    <source>
        <dbReference type="ARBA" id="ARBA00023004"/>
    </source>
</evidence>
<dbReference type="Proteomes" id="UP000596252">
    <property type="component" value="Chromosome"/>
</dbReference>
<feature type="binding site" evidence="6">
    <location>
        <position position="146"/>
    </location>
    <ligand>
        <name>[4Fe-4S] cluster</name>
        <dbReference type="ChEBI" id="CHEBI:49883"/>
        <label>3</label>
    </ligand>
</feature>